<gene>
    <name evidence="2" type="ORF">FPZ44_01255</name>
</gene>
<dbReference type="InterPro" id="IPR002376">
    <property type="entry name" value="Formyl_transf_N"/>
</dbReference>
<dbReference type="GO" id="GO:0004479">
    <property type="term" value="F:methionyl-tRNA formyltransferase activity"/>
    <property type="evidence" value="ECO:0007669"/>
    <property type="project" value="TreeGrafter"/>
</dbReference>
<dbReference type="InterPro" id="IPR001555">
    <property type="entry name" value="GART_AS"/>
</dbReference>
<reference evidence="2 3" key="1">
    <citation type="submission" date="2019-07" db="EMBL/GenBank/DDBJ databases">
        <authorList>
            <person name="Kim J."/>
        </authorList>
    </citation>
    <scope>NUCLEOTIDE SEQUENCE [LARGE SCALE GENOMIC DNA]</scope>
    <source>
        <strain evidence="2 3">N4</strain>
    </source>
</reference>
<dbReference type="RefSeq" id="WP_144986663.1">
    <property type="nucleotide sequence ID" value="NZ_VNJK01000001.1"/>
</dbReference>
<organism evidence="2 3">
    <name type="scientific">Paenibacillus agilis</name>
    <dbReference type="NCBI Taxonomy" id="3020863"/>
    <lineage>
        <taxon>Bacteria</taxon>
        <taxon>Bacillati</taxon>
        <taxon>Bacillota</taxon>
        <taxon>Bacilli</taxon>
        <taxon>Bacillales</taxon>
        <taxon>Paenibacillaceae</taxon>
        <taxon>Paenibacillus</taxon>
    </lineage>
</organism>
<dbReference type="InterPro" id="IPR036477">
    <property type="entry name" value="Formyl_transf_N_sf"/>
</dbReference>
<dbReference type="OrthoDB" id="9802815at2"/>
<proteinExistence type="predicted"/>
<dbReference type="AlphaFoldDB" id="A0A559IVY6"/>
<accession>A0A559IVY6</accession>
<keyword evidence="2" id="KW-0808">Transferase</keyword>
<dbReference type="Gene3D" id="3.40.50.12230">
    <property type="match status" value="1"/>
</dbReference>
<dbReference type="Pfam" id="PF00551">
    <property type="entry name" value="Formyl_trans_N"/>
    <property type="match status" value="1"/>
</dbReference>
<dbReference type="Proteomes" id="UP000318102">
    <property type="component" value="Unassembled WGS sequence"/>
</dbReference>
<sequence>MKRVIVFGSMGVAVDCLRWLLRQPGVEVLGVVCSTEPLSTWRLVQKDENMYDEAAKLGIPILKLEQVCELEADLGVSVRYHELLRARHLERFKLGVVNLHGAPLPEMRGSMCDAAAIIEGREEYGTSIHWMNEKVDEGWLIAVSRFGIRPLDTVYELFQASNQFGLELLKEWLPRILEGHVKGVDQLELAKELHVEPKTYRVQEVRAWKQIPEQATAQQIWNTARAFQFPGHEPAYMQTANGKVYVSIASDNT</sequence>
<dbReference type="PANTHER" id="PTHR11138">
    <property type="entry name" value="METHIONYL-TRNA FORMYLTRANSFERASE"/>
    <property type="match status" value="1"/>
</dbReference>
<protein>
    <submittedName>
        <fullName evidence="2">Formyl transferase</fullName>
    </submittedName>
</protein>
<comment type="caution">
    <text evidence="2">The sequence shown here is derived from an EMBL/GenBank/DDBJ whole genome shotgun (WGS) entry which is preliminary data.</text>
</comment>
<dbReference type="PROSITE" id="PS00373">
    <property type="entry name" value="GART"/>
    <property type="match status" value="1"/>
</dbReference>
<evidence type="ECO:0000259" key="1">
    <source>
        <dbReference type="Pfam" id="PF00551"/>
    </source>
</evidence>
<feature type="domain" description="Formyl transferase N-terminal" evidence="1">
    <location>
        <begin position="65"/>
        <end position="169"/>
    </location>
</feature>
<keyword evidence="3" id="KW-1185">Reference proteome</keyword>
<evidence type="ECO:0000313" key="2">
    <source>
        <dbReference type="EMBL" id="TVX91805.1"/>
    </source>
</evidence>
<name>A0A559IVY6_9BACL</name>
<dbReference type="CDD" id="cd08369">
    <property type="entry name" value="FMT_core"/>
    <property type="match status" value="1"/>
</dbReference>
<dbReference type="GO" id="GO:0005829">
    <property type="term" value="C:cytosol"/>
    <property type="evidence" value="ECO:0007669"/>
    <property type="project" value="TreeGrafter"/>
</dbReference>
<dbReference type="SUPFAM" id="SSF53328">
    <property type="entry name" value="Formyltransferase"/>
    <property type="match status" value="1"/>
</dbReference>
<dbReference type="PANTHER" id="PTHR11138:SF5">
    <property type="entry name" value="METHIONYL-TRNA FORMYLTRANSFERASE, MITOCHONDRIAL"/>
    <property type="match status" value="1"/>
</dbReference>
<dbReference type="EMBL" id="VNJK01000001">
    <property type="protein sequence ID" value="TVX91805.1"/>
    <property type="molecule type" value="Genomic_DNA"/>
</dbReference>
<evidence type="ECO:0000313" key="3">
    <source>
        <dbReference type="Proteomes" id="UP000318102"/>
    </source>
</evidence>